<comment type="caution">
    <text evidence="1">The sequence shown here is derived from an EMBL/GenBank/DDBJ whole genome shotgun (WGS) entry which is preliminary data.</text>
</comment>
<proteinExistence type="predicted"/>
<evidence type="ECO:0000313" key="1">
    <source>
        <dbReference type="EMBL" id="TFD27521.1"/>
    </source>
</evidence>
<organism evidence="1 2">
    <name type="scientific">Cryobacterium cryoconiti</name>
    <dbReference type="NCBI Taxonomy" id="1259239"/>
    <lineage>
        <taxon>Bacteria</taxon>
        <taxon>Bacillati</taxon>
        <taxon>Actinomycetota</taxon>
        <taxon>Actinomycetes</taxon>
        <taxon>Micrococcales</taxon>
        <taxon>Microbacteriaceae</taxon>
        <taxon>Cryobacterium</taxon>
    </lineage>
</organism>
<dbReference type="Proteomes" id="UP000297472">
    <property type="component" value="Unassembled WGS sequence"/>
</dbReference>
<reference evidence="1 2" key="1">
    <citation type="submission" date="2019-03" db="EMBL/GenBank/DDBJ databases">
        <title>Genomics of glacier-inhabiting Cryobacterium strains.</title>
        <authorList>
            <person name="Liu Q."/>
            <person name="Xin Y.-H."/>
        </authorList>
    </citation>
    <scope>NUCLEOTIDE SEQUENCE [LARGE SCALE GENOMIC DNA]</scope>
    <source>
        <strain evidence="1 2">TMT1-51</strain>
    </source>
</reference>
<dbReference type="RefSeq" id="WP_134425391.1">
    <property type="nucleotide sequence ID" value="NZ_SOHA01000039.1"/>
</dbReference>
<keyword evidence="2" id="KW-1185">Reference proteome</keyword>
<protein>
    <recommendedName>
        <fullName evidence="3">DUF3168 domain-containing protein</fullName>
    </recommendedName>
</protein>
<dbReference type="OrthoDB" id="5119488at2"/>
<evidence type="ECO:0000313" key="2">
    <source>
        <dbReference type="Proteomes" id="UP000297472"/>
    </source>
</evidence>
<name>A0A4Y8JUC6_9MICO</name>
<sequence length="142" mass="15163">MRQHTAWLVATIQEIPALATKTFVTVAKYPAPSADVKVLPPYVVIHPTAGADKSDRLDGPAVTQSPRFVVHAVGLNADQAAWAAEAIKDQLLINGRGVIPEIPGERPGQVWYTSPLPIQLDTDVSPALCYHVAECGFSSDPA</sequence>
<dbReference type="EMBL" id="SOHA01000039">
    <property type="protein sequence ID" value="TFD27521.1"/>
    <property type="molecule type" value="Genomic_DNA"/>
</dbReference>
<gene>
    <name evidence="1" type="ORF">E3T49_13345</name>
</gene>
<evidence type="ECO:0008006" key="3">
    <source>
        <dbReference type="Google" id="ProtNLM"/>
    </source>
</evidence>
<dbReference type="AlphaFoldDB" id="A0A4Y8JUC6"/>
<accession>A0A4Y8JUC6</accession>